<evidence type="ECO:0000259" key="7">
    <source>
        <dbReference type="SMART" id="SM00482"/>
    </source>
</evidence>
<keyword evidence="5" id="KW-1194">Viral DNA replication</keyword>
<organism evidence="8 9">
    <name type="scientific">uncultured phage_Deep-GF0-KM16-C193</name>
    <dbReference type="NCBI Taxonomy" id="2740799"/>
    <lineage>
        <taxon>Viruses</taxon>
        <taxon>Duplodnaviria</taxon>
        <taxon>Heunggongvirae</taxon>
        <taxon>Uroviricota</taxon>
        <taxon>Caudoviricetes</taxon>
        <taxon>Autographivirales</taxon>
        <taxon>Stupnyavirus</taxon>
        <taxon>Stupnyavirus KM16C193</taxon>
    </lineage>
</organism>
<dbReference type="Gene3D" id="3.30.420.10">
    <property type="entry name" value="Ribonuclease H-like superfamily/Ribonuclease H"/>
    <property type="match status" value="1"/>
</dbReference>
<dbReference type="EC" id="2.7.7.7" evidence="1"/>
<dbReference type="RefSeq" id="YP_009811048.1">
    <property type="nucleotide sequence ID" value="NC_048051.1"/>
</dbReference>
<dbReference type="GO" id="GO:0003677">
    <property type="term" value="F:DNA binding"/>
    <property type="evidence" value="ECO:0007669"/>
    <property type="project" value="InterPro"/>
</dbReference>
<evidence type="ECO:0000256" key="1">
    <source>
        <dbReference type="ARBA" id="ARBA00012417"/>
    </source>
</evidence>
<keyword evidence="2" id="KW-0808">Transferase</keyword>
<dbReference type="InterPro" id="IPR019760">
    <property type="entry name" value="DNA-dir_DNA_pol_A_CS"/>
</dbReference>
<dbReference type="GO" id="GO:0003887">
    <property type="term" value="F:DNA-directed DNA polymerase activity"/>
    <property type="evidence" value="ECO:0007669"/>
    <property type="project" value="UniProtKB-KW"/>
</dbReference>
<accession>A0A1B1IWQ7</accession>
<keyword evidence="5" id="KW-0235">DNA replication</keyword>
<sequence>MKLVIDVETNGFLDKLDTIHCMAFKDITTGKKYSYNPDHLEEGLQLLKSADLLIGHSLLSFDLPAIKKVFGFEYKGEILDTLLCSRLIWTNRNEEDWRYKELPPKLYGKHSIEAWGYRLGLRKGDFQQHNTFDVWTKDMQDYCERDVEVCYLLYKAIEKQNYSKDAIKLEHDFAYWINKQERGGVDFDETTAQSLHSILTKRRLELEEQLSLVFGNWKKSLGFKTYKRDNRKRGIKAGVPVEQFKTEIFNPNSRDHIADRLKIVLGWKPKDFTATGKPEVTEKILKKLPYPEAKLLAEHLMVQKRLGQLADGDNSYLKLNKKGKIYGKIITNGAVTGRCTHYSPNLAQCASKSVQYGSSMRKLFIAPSRMVMLGIDFSSLELRCVANYLYRYDNGDFKKALLQDDIHAKNSKLLGLDNRDKAKTFIYAYIYNCGNQKLSEILNVNLEEARRIRNKFEKILPALKNLNDAVKVKYRNQKWIYGLDKRKLMCRAEYSSLNTLIQSAGALLVKAGTIILNRDLEKAGFKWGDDYRMVLHVHDEMQFVVLKDKVEKFKTIAKEMFNKTQDYFDFKCPLAGEIKTGLNWSDTH</sequence>
<evidence type="ECO:0000256" key="3">
    <source>
        <dbReference type="ARBA" id="ARBA00022695"/>
    </source>
</evidence>
<dbReference type="KEGG" id="vg:76971360"/>
<dbReference type="PANTHER" id="PTHR10133:SF62">
    <property type="entry name" value="DNA POLYMERASE THETA"/>
    <property type="match status" value="1"/>
</dbReference>
<evidence type="ECO:0000313" key="9">
    <source>
        <dbReference type="Proteomes" id="UP000504848"/>
    </source>
</evidence>
<dbReference type="SMART" id="SM00482">
    <property type="entry name" value="POLAc"/>
    <property type="match status" value="1"/>
</dbReference>
<evidence type="ECO:0000256" key="6">
    <source>
        <dbReference type="ARBA" id="ARBA00049244"/>
    </source>
</evidence>
<proteinExistence type="predicted"/>
<comment type="catalytic activity">
    <reaction evidence="6">
        <text>DNA(n) + a 2'-deoxyribonucleoside 5'-triphosphate = DNA(n+1) + diphosphate</text>
        <dbReference type="Rhea" id="RHEA:22508"/>
        <dbReference type="Rhea" id="RHEA-COMP:17339"/>
        <dbReference type="Rhea" id="RHEA-COMP:17340"/>
        <dbReference type="ChEBI" id="CHEBI:33019"/>
        <dbReference type="ChEBI" id="CHEBI:61560"/>
        <dbReference type="ChEBI" id="CHEBI:173112"/>
        <dbReference type="EC" id="2.7.7.7"/>
    </reaction>
</comment>
<evidence type="ECO:0000256" key="5">
    <source>
        <dbReference type="ARBA" id="ARBA00023109"/>
    </source>
</evidence>
<dbReference type="SUPFAM" id="SSF56672">
    <property type="entry name" value="DNA/RNA polymerases"/>
    <property type="match status" value="1"/>
</dbReference>
<dbReference type="SUPFAM" id="SSF53098">
    <property type="entry name" value="Ribonuclease H-like"/>
    <property type="match status" value="1"/>
</dbReference>
<dbReference type="InterPro" id="IPR002298">
    <property type="entry name" value="DNA_polymerase_A"/>
</dbReference>
<dbReference type="Gene3D" id="1.20.1060.10">
    <property type="entry name" value="Taq DNA Polymerase, Chain T, domain 4"/>
    <property type="match status" value="1"/>
</dbReference>
<dbReference type="InterPro" id="IPR036397">
    <property type="entry name" value="RNaseH_sf"/>
</dbReference>
<evidence type="ECO:0000313" key="8">
    <source>
        <dbReference type="EMBL" id="ANS05751.1"/>
    </source>
</evidence>
<dbReference type="GO" id="GO:0039693">
    <property type="term" value="P:viral DNA genome replication"/>
    <property type="evidence" value="ECO:0007669"/>
    <property type="project" value="UniProtKB-KW"/>
</dbReference>
<dbReference type="Pfam" id="PF00476">
    <property type="entry name" value="DNA_pol_A"/>
    <property type="match status" value="1"/>
</dbReference>
<evidence type="ECO:0000256" key="2">
    <source>
        <dbReference type="ARBA" id="ARBA00022679"/>
    </source>
</evidence>
<dbReference type="GO" id="GO:0006302">
    <property type="term" value="P:double-strand break repair"/>
    <property type="evidence" value="ECO:0007669"/>
    <property type="project" value="TreeGrafter"/>
</dbReference>
<keyword evidence="9" id="KW-1185">Reference proteome</keyword>
<dbReference type="EMBL" id="KT997876">
    <property type="protein sequence ID" value="ANS05751.1"/>
    <property type="molecule type" value="Genomic_DNA"/>
</dbReference>
<dbReference type="Gene3D" id="3.30.70.370">
    <property type="match status" value="2"/>
</dbReference>
<dbReference type="PROSITE" id="PS00447">
    <property type="entry name" value="DNA_POLYMERASE_A"/>
    <property type="match status" value="1"/>
</dbReference>
<dbReference type="InterPro" id="IPR012337">
    <property type="entry name" value="RNaseH-like_sf"/>
</dbReference>
<dbReference type="GeneID" id="76971360"/>
<protein>
    <recommendedName>
        <fullName evidence="1">DNA-directed DNA polymerase</fullName>
        <ecNumber evidence="1">2.7.7.7</ecNumber>
    </recommendedName>
</protein>
<keyword evidence="4" id="KW-0239">DNA-directed DNA polymerase</keyword>
<dbReference type="InterPro" id="IPR043502">
    <property type="entry name" value="DNA/RNA_pol_sf"/>
</dbReference>
<keyword evidence="3" id="KW-0548">Nucleotidyltransferase</keyword>
<dbReference type="PANTHER" id="PTHR10133">
    <property type="entry name" value="DNA POLYMERASE I"/>
    <property type="match status" value="1"/>
</dbReference>
<dbReference type="PRINTS" id="PR00868">
    <property type="entry name" value="DNAPOLI"/>
</dbReference>
<dbReference type="Proteomes" id="UP000504848">
    <property type="component" value="Segment"/>
</dbReference>
<feature type="domain" description="DNA-directed DNA polymerase family A palm" evidence="7">
    <location>
        <begin position="357"/>
        <end position="549"/>
    </location>
</feature>
<reference evidence="8 9" key="1">
    <citation type="submission" date="2015-11" db="EMBL/GenBank/DDBJ databases">
        <title>Genomes of Abundant and Widespread Viruses from the Deep Ocean.</title>
        <authorList>
            <person name="Mizuno C.M."/>
            <person name="Ghai R."/>
            <person name="Saghai A."/>
            <person name="Lopez-Garcia P."/>
            <person name="Rodriguez-Valera F."/>
        </authorList>
    </citation>
    <scope>NUCLEOTIDE SEQUENCE [LARGE SCALE GENOMIC DNA]</scope>
</reference>
<name>A0A1B1IWQ7_9CAUD</name>
<dbReference type="GO" id="GO:0006261">
    <property type="term" value="P:DNA-templated DNA replication"/>
    <property type="evidence" value="ECO:0007669"/>
    <property type="project" value="InterPro"/>
</dbReference>
<dbReference type="InterPro" id="IPR001098">
    <property type="entry name" value="DNA-dir_DNA_pol_A_palm_dom"/>
</dbReference>
<evidence type="ECO:0000256" key="4">
    <source>
        <dbReference type="ARBA" id="ARBA00022932"/>
    </source>
</evidence>